<feature type="compositionally biased region" description="Polar residues" evidence="1">
    <location>
        <begin position="184"/>
        <end position="196"/>
    </location>
</feature>
<feature type="region of interest" description="Disordered" evidence="1">
    <location>
        <begin position="127"/>
        <end position="146"/>
    </location>
</feature>
<dbReference type="RefSeq" id="XP_062676503.1">
    <property type="nucleotide sequence ID" value="XM_062831438.1"/>
</dbReference>
<evidence type="ECO:0000313" key="3">
    <source>
        <dbReference type="Proteomes" id="UP001278500"/>
    </source>
</evidence>
<gene>
    <name evidence="2" type="ORF">B0H65DRAFT_80312</name>
</gene>
<reference evidence="2" key="2">
    <citation type="submission" date="2023-06" db="EMBL/GenBank/DDBJ databases">
        <authorList>
            <consortium name="Lawrence Berkeley National Laboratory"/>
            <person name="Haridas S."/>
            <person name="Hensen N."/>
            <person name="Bonometti L."/>
            <person name="Westerberg I."/>
            <person name="Brannstrom I.O."/>
            <person name="Guillou S."/>
            <person name="Cros-Aarteil S."/>
            <person name="Calhoun S."/>
            <person name="Kuo A."/>
            <person name="Mondo S."/>
            <person name="Pangilinan J."/>
            <person name="Riley R."/>
            <person name="Labutti K."/>
            <person name="Andreopoulos B."/>
            <person name="Lipzen A."/>
            <person name="Chen C."/>
            <person name="Yanf M."/>
            <person name="Daum C."/>
            <person name="Ng V."/>
            <person name="Clum A."/>
            <person name="Steindorff A."/>
            <person name="Ohm R."/>
            <person name="Martin F."/>
            <person name="Silar P."/>
            <person name="Natvig D."/>
            <person name="Lalanne C."/>
            <person name="Gautier V."/>
            <person name="Ament-Velasquez S.L."/>
            <person name="Kruys A."/>
            <person name="Hutchinson M.I."/>
            <person name="Powell A.J."/>
            <person name="Barry K."/>
            <person name="Miller A.N."/>
            <person name="Grigoriev I.V."/>
            <person name="Debuchy R."/>
            <person name="Gladieux P."/>
            <person name="Thoren M.H."/>
            <person name="Johannesson H."/>
        </authorList>
    </citation>
    <scope>NUCLEOTIDE SEQUENCE</scope>
    <source>
        <strain evidence="2">CBS 560.94</strain>
    </source>
</reference>
<accession>A0AAE0MJ33</accession>
<keyword evidence="3" id="KW-1185">Reference proteome</keyword>
<protein>
    <submittedName>
        <fullName evidence="2">Uncharacterized protein</fullName>
    </submittedName>
</protein>
<evidence type="ECO:0000256" key="1">
    <source>
        <dbReference type="SAM" id="MobiDB-lite"/>
    </source>
</evidence>
<comment type="caution">
    <text evidence="2">The sequence shown here is derived from an EMBL/GenBank/DDBJ whole genome shotgun (WGS) entry which is preliminary data.</text>
</comment>
<organism evidence="2 3">
    <name type="scientific">Neurospora tetraspora</name>
    <dbReference type="NCBI Taxonomy" id="94610"/>
    <lineage>
        <taxon>Eukaryota</taxon>
        <taxon>Fungi</taxon>
        <taxon>Dikarya</taxon>
        <taxon>Ascomycota</taxon>
        <taxon>Pezizomycotina</taxon>
        <taxon>Sordariomycetes</taxon>
        <taxon>Sordariomycetidae</taxon>
        <taxon>Sordariales</taxon>
        <taxon>Sordariaceae</taxon>
        <taxon>Neurospora</taxon>
    </lineage>
</organism>
<dbReference type="AlphaFoldDB" id="A0AAE0MJ33"/>
<name>A0AAE0MJ33_9PEZI</name>
<evidence type="ECO:0000313" key="2">
    <source>
        <dbReference type="EMBL" id="KAK3334337.1"/>
    </source>
</evidence>
<feature type="region of interest" description="Disordered" evidence="1">
    <location>
        <begin position="179"/>
        <end position="200"/>
    </location>
</feature>
<dbReference type="GeneID" id="87868592"/>
<sequence>MPFNHHGGQKAGLEPLESRHVNQSRSTSLVVRGGLICRTNLDRFPGPFLRPVGVVTMVHPQCRGWPTGESSWCNHSSATLGKQGVRSGRLGGACRSVLSHILPMRKNVIGEVVVVTRSRHQTLRYRTEDPEVETPRRHRPEDADTKVTRWSIQSSFVKRESLFKVSSPSLLLIAGHQGKHQGTPKVTQPQDLQSWEPSACPFDESGRSARPFCRMR</sequence>
<feature type="region of interest" description="Disordered" evidence="1">
    <location>
        <begin position="1"/>
        <end position="23"/>
    </location>
</feature>
<reference evidence="2" key="1">
    <citation type="journal article" date="2023" name="Mol. Phylogenet. Evol.">
        <title>Genome-scale phylogeny and comparative genomics of the fungal order Sordariales.</title>
        <authorList>
            <person name="Hensen N."/>
            <person name="Bonometti L."/>
            <person name="Westerberg I."/>
            <person name="Brannstrom I.O."/>
            <person name="Guillou S."/>
            <person name="Cros-Aarteil S."/>
            <person name="Calhoun S."/>
            <person name="Haridas S."/>
            <person name="Kuo A."/>
            <person name="Mondo S."/>
            <person name="Pangilinan J."/>
            <person name="Riley R."/>
            <person name="LaButti K."/>
            <person name="Andreopoulos B."/>
            <person name="Lipzen A."/>
            <person name="Chen C."/>
            <person name="Yan M."/>
            <person name="Daum C."/>
            <person name="Ng V."/>
            <person name="Clum A."/>
            <person name="Steindorff A."/>
            <person name="Ohm R.A."/>
            <person name="Martin F."/>
            <person name="Silar P."/>
            <person name="Natvig D.O."/>
            <person name="Lalanne C."/>
            <person name="Gautier V."/>
            <person name="Ament-Velasquez S.L."/>
            <person name="Kruys A."/>
            <person name="Hutchinson M.I."/>
            <person name="Powell A.J."/>
            <person name="Barry K."/>
            <person name="Miller A.N."/>
            <person name="Grigoriev I.V."/>
            <person name="Debuchy R."/>
            <person name="Gladieux P."/>
            <person name="Hiltunen Thoren M."/>
            <person name="Johannesson H."/>
        </authorList>
    </citation>
    <scope>NUCLEOTIDE SEQUENCE</scope>
    <source>
        <strain evidence="2">CBS 560.94</strain>
    </source>
</reference>
<dbReference type="Proteomes" id="UP001278500">
    <property type="component" value="Unassembled WGS sequence"/>
</dbReference>
<proteinExistence type="predicted"/>
<dbReference type="EMBL" id="JAUEPP010000011">
    <property type="protein sequence ID" value="KAK3334337.1"/>
    <property type="molecule type" value="Genomic_DNA"/>
</dbReference>